<reference evidence="1 2" key="1">
    <citation type="submission" date="2019-10" db="EMBL/GenBank/DDBJ databases">
        <title>Whole genome shotgun sequence of Acrocarpospora corrugata NBRC 13972.</title>
        <authorList>
            <person name="Ichikawa N."/>
            <person name="Kimura A."/>
            <person name="Kitahashi Y."/>
            <person name="Komaki H."/>
            <person name="Oguchi A."/>
        </authorList>
    </citation>
    <scope>NUCLEOTIDE SEQUENCE [LARGE SCALE GENOMIC DNA]</scope>
    <source>
        <strain evidence="1 2">NBRC 13972</strain>
    </source>
</reference>
<dbReference type="Pfam" id="PF14022">
    <property type="entry name" value="DUF4238"/>
    <property type="match status" value="1"/>
</dbReference>
<proteinExistence type="predicted"/>
<comment type="caution">
    <text evidence="1">The sequence shown here is derived from an EMBL/GenBank/DDBJ whole genome shotgun (WGS) entry which is preliminary data.</text>
</comment>
<name>A0A5M3WAJ8_9ACTN</name>
<dbReference type="InterPro" id="IPR025332">
    <property type="entry name" value="DUF4238"/>
</dbReference>
<sequence length="350" mass="38849">MMAFEIRMTAEASIGRIGLVEIPSAGTPKDHPVLGRAASDRSAYVKKQHLVSKVLLKRFTAPDAKSGDMKLASFDLDHPGARTQLKAPTEVGYRTDFVPVDSRSLEDLWGETERMVPAVLADIDRGEPFALPGNADVLRNLIAIHLVRSHHYKAVHESSYLRTRQALRANMLGPRRELVQAEALRRMGLYLHGSALEVFLDGVLNESAPARGFVSGQLLRTSIEEMFRKIRNFISEWEPELLIAENGQFIMGDSPAITLRWPSGHPNLNEPVQFNVAIGDAHAVVLPIGPKHLVALGPERAAVTVERHVVERLNLYQVVVAQRHVFFRPDAGTEEFIREICTSRTPATSP</sequence>
<evidence type="ECO:0000313" key="1">
    <source>
        <dbReference type="EMBL" id="GES05399.1"/>
    </source>
</evidence>
<protein>
    <recommendedName>
        <fullName evidence="3">DUF4238 domain-containing protein</fullName>
    </recommendedName>
</protein>
<evidence type="ECO:0000313" key="2">
    <source>
        <dbReference type="Proteomes" id="UP000334990"/>
    </source>
</evidence>
<dbReference type="AlphaFoldDB" id="A0A5M3WAJ8"/>
<keyword evidence="2" id="KW-1185">Reference proteome</keyword>
<organism evidence="1 2">
    <name type="scientific">Acrocarpospora corrugata</name>
    <dbReference type="NCBI Taxonomy" id="35763"/>
    <lineage>
        <taxon>Bacteria</taxon>
        <taxon>Bacillati</taxon>
        <taxon>Actinomycetota</taxon>
        <taxon>Actinomycetes</taxon>
        <taxon>Streptosporangiales</taxon>
        <taxon>Streptosporangiaceae</taxon>
        <taxon>Acrocarpospora</taxon>
    </lineage>
</organism>
<gene>
    <name evidence="1" type="ORF">Acor_74670</name>
</gene>
<evidence type="ECO:0008006" key="3">
    <source>
        <dbReference type="Google" id="ProtNLM"/>
    </source>
</evidence>
<dbReference type="EMBL" id="BLAD01000099">
    <property type="protein sequence ID" value="GES05399.1"/>
    <property type="molecule type" value="Genomic_DNA"/>
</dbReference>
<dbReference type="Proteomes" id="UP000334990">
    <property type="component" value="Unassembled WGS sequence"/>
</dbReference>
<accession>A0A5M3WAJ8</accession>